<feature type="compositionally biased region" description="Basic and acidic residues" evidence="4">
    <location>
        <begin position="184"/>
        <end position="193"/>
    </location>
</feature>
<dbReference type="Pfam" id="PF07496">
    <property type="entry name" value="zf-CW"/>
    <property type="match status" value="1"/>
</dbReference>
<feature type="region of interest" description="Disordered" evidence="4">
    <location>
        <begin position="249"/>
        <end position="281"/>
    </location>
</feature>
<evidence type="ECO:0000256" key="3">
    <source>
        <dbReference type="ARBA" id="ARBA00022833"/>
    </source>
</evidence>
<evidence type="ECO:0000259" key="5">
    <source>
        <dbReference type="PROSITE" id="PS51050"/>
    </source>
</evidence>
<feature type="compositionally biased region" description="Low complexity" evidence="4">
    <location>
        <begin position="16"/>
        <end position="28"/>
    </location>
</feature>
<dbReference type="GO" id="GO:0003677">
    <property type="term" value="F:DNA binding"/>
    <property type="evidence" value="ECO:0007669"/>
    <property type="project" value="InterPro"/>
</dbReference>
<evidence type="ECO:0000256" key="2">
    <source>
        <dbReference type="ARBA" id="ARBA00022771"/>
    </source>
</evidence>
<dbReference type="InterPro" id="IPR011124">
    <property type="entry name" value="Znf_CW"/>
</dbReference>
<sequence length="469" mass="49983">MPSARQERAARTGYGVSDVAPAPSASSPADEDLDGAVRCFVSRDASGWRRLCDVCSTSLFNVRLADDDACDAFEACVDCWASVVRGELSWPRQRYGRVIQNTDLRIMCDYPPELMAEVSRKIQAYLSPSAKHAAIRAALERPPLPPPMSAKPVSSLPPLPPSKSVPAHTKSKPPPCKSSSSRESSVDERRSEALESVPCEEFGEGWVRVSKRRSSDTTGRHFDHVWISPEGVRFSSRVKVLRHLAGMANGDGRKVDGGAKRGRKSKGSSRGAAAPSAAACAGKAEGEAEGTWVACDRCGKWRELPDSYFPLPDSWYCELNPCAPYNSCDAPEQEWDEGDDWVEEGNASAPSASTAGAPAAAAAAAAVAPALNLAAVLQNKNILRLMSDGARALTGVPSSEAAEDASTLAGHVSAAQRIASDPSEEMGWAAGECGTCRVCLGNANSQERSLLHMFRTPLPLRVPFPSTQS</sequence>
<feature type="region of interest" description="Disordered" evidence="4">
    <location>
        <begin position="1"/>
        <end position="31"/>
    </location>
</feature>
<evidence type="ECO:0000313" key="6">
    <source>
        <dbReference type="EMBL" id="KAL1518879.1"/>
    </source>
</evidence>
<feature type="compositionally biased region" description="Low complexity" evidence="4">
    <location>
        <begin position="268"/>
        <end position="281"/>
    </location>
</feature>
<dbReference type="PROSITE" id="PS51050">
    <property type="entry name" value="ZF_CW"/>
    <property type="match status" value="1"/>
</dbReference>
<accession>A0AB34JAP0</accession>
<comment type="caution">
    <text evidence="6">The sequence shown here is derived from an EMBL/GenBank/DDBJ whole genome shotgun (WGS) entry which is preliminary data.</text>
</comment>
<dbReference type="GO" id="GO:0008270">
    <property type="term" value="F:zinc ion binding"/>
    <property type="evidence" value="ECO:0007669"/>
    <property type="project" value="UniProtKB-KW"/>
</dbReference>
<keyword evidence="7" id="KW-1185">Reference proteome</keyword>
<feature type="domain" description="CW-type" evidence="5">
    <location>
        <begin position="286"/>
        <end position="336"/>
    </location>
</feature>
<gene>
    <name evidence="6" type="ORF">AB1Y20_003156</name>
</gene>
<keyword evidence="3" id="KW-0862">Zinc</keyword>
<proteinExistence type="predicted"/>
<evidence type="ECO:0000256" key="1">
    <source>
        <dbReference type="ARBA" id="ARBA00022723"/>
    </source>
</evidence>
<dbReference type="AlphaFoldDB" id="A0AB34JAP0"/>
<feature type="region of interest" description="Disordered" evidence="4">
    <location>
        <begin position="141"/>
        <end position="194"/>
    </location>
</feature>
<dbReference type="SUPFAM" id="SSF54171">
    <property type="entry name" value="DNA-binding domain"/>
    <property type="match status" value="1"/>
</dbReference>
<feature type="compositionally biased region" description="Pro residues" evidence="4">
    <location>
        <begin position="142"/>
        <end position="163"/>
    </location>
</feature>
<feature type="compositionally biased region" description="Basic and acidic residues" evidence="4">
    <location>
        <begin position="1"/>
        <end position="10"/>
    </location>
</feature>
<organism evidence="6 7">
    <name type="scientific">Prymnesium parvum</name>
    <name type="common">Toxic golden alga</name>
    <dbReference type="NCBI Taxonomy" id="97485"/>
    <lineage>
        <taxon>Eukaryota</taxon>
        <taxon>Haptista</taxon>
        <taxon>Haptophyta</taxon>
        <taxon>Prymnesiophyceae</taxon>
        <taxon>Prymnesiales</taxon>
        <taxon>Prymnesiaceae</taxon>
        <taxon>Prymnesium</taxon>
    </lineage>
</organism>
<dbReference type="Gene3D" id="3.30.40.100">
    <property type="match status" value="1"/>
</dbReference>
<name>A0AB34JAP0_PRYPA</name>
<keyword evidence="1" id="KW-0479">Metal-binding</keyword>
<dbReference type="EMBL" id="JBGBPQ010000010">
    <property type="protein sequence ID" value="KAL1518879.1"/>
    <property type="molecule type" value="Genomic_DNA"/>
</dbReference>
<keyword evidence="2" id="KW-0863">Zinc-finger</keyword>
<dbReference type="PANTHER" id="PTHR15999:SF2">
    <property type="entry name" value="ZINC FINGER CW-TYPE PWWP DOMAIN PROTEIN 1"/>
    <property type="match status" value="1"/>
</dbReference>
<dbReference type="Gene3D" id="3.30.890.10">
    <property type="entry name" value="Methyl-cpg-binding Protein 2, Chain A"/>
    <property type="match status" value="1"/>
</dbReference>
<protein>
    <recommendedName>
        <fullName evidence="5">CW-type domain-containing protein</fullName>
    </recommendedName>
</protein>
<dbReference type="Proteomes" id="UP001515480">
    <property type="component" value="Unassembled WGS sequence"/>
</dbReference>
<evidence type="ECO:0000256" key="4">
    <source>
        <dbReference type="SAM" id="MobiDB-lite"/>
    </source>
</evidence>
<evidence type="ECO:0000313" key="7">
    <source>
        <dbReference type="Proteomes" id="UP001515480"/>
    </source>
</evidence>
<dbReference type="InterPro" id="IPR016177">
    <property type="entry name" value="DNA-bd_dom_sf"/>
</dbReference>
<dbReference type="PANTHER" id="PTHR15999">
    <property type="entry name" value="ZINC FINGER CW-TYPE PWWP DOMAIN PROTEIN 1"/>
    <property type="match status" value="1"/>
</dbReference>
<reference evidence="6 7" key="1">
    <citation type="journal article" date="2024" name="Science">
        <title>Giant polyketide synthase enzymes in the biosynthesis of giant marine polyether toxins.</title>
        <authorList>
            <person name="Fallon T.R."/>
            <person name="Shende V.V."/>
            <person name="Wierzbicki I.H."/>
            <person name="Pendleton A.L."/>
            <person name="Watervoot N.F."/>
            <person name="Auber R.P."/>
            <person name="Gonzalez D.J."/>
            <person name="Wisecaver J.H."/>
            <person name="Moore B.S."/>
        </authorList>
    </citation>
    <scope>NUCLEOTIDE SEQUENCE [LARGE SCALE GENOMIC DNA]</scope>
    <source>
        <strain evidence="6 7">12B1</strain>
    </source>
</reference>
<dbReference type="InterPro" id="IPR042778">
    <property type="entry name" value="ZCWPW1/ZCWPW2"/>
</dbReference>